<reference evidence="2" key="1">
    <citation type="journal article" date="2017" name="Nat. Ecol. Evol.">
        <title>Genome expansion and lineage-specific genetic innovations in the forest pathogenic fungi Armillaria.</title>
        <authorList>
            <person name="Sipos G."/>
            <person name="Prasanna A.N."/>
            <person name="Walter M.C."/>
            <person name="O'Connor E."/>
            <person name="Balint B."/>
            <person name="Krizsan K."/>
            <person name="Kiss B."/>
            <person name="Hess J."/>
            <person name="Varga T."/>
            <person name="Slot J."/>
            <person name="Riley R."/>
            <person name="Boka B."/>
            <person name="Rigling D."/>
            <person name="Barry K."/>
            <person name="Lee J."/>
            <person name="Mihaltcheva S."/>
            <person name="LaButti K."/>
            <person name="Lipzen A."/>
            <person name="Waldron R."/>
            <person name="Moloney N.M."/>
            <person name="Sperisen C."/>
            <person name="Kredics L."/>
            <person name="Vagvoelgyi C."/>
            <person name="Patrignani A."/>
            <person name="Fitzpatrick D."/>
            <person name="Nagy I."/>
            <person name="Doyle S."/>
            <person name="Anderson J.B."/>
            <person name="Grigoriev I.V."/>
            <person name="Gueldener U."/>
            <person name="Muensterkoetter M."/>
            <person name="Nagy L.G."/>
        </authorList>
    </citation>
    <scope>NUCLEOTIDE SEQUENCE [LARGE SCALE GENOMIC DNA]</scope>
    <source>
        <strain evidence="2">Ar21-2</strain>
    </source>
</reference>
<dbReference type="EMBL" id="KZ293753">
    <property type="protein sequence ID" value="PBK80059.1"/>
    <property type="molecule type" value="Genomic_DNA"/>
</dbReference>
<accession>A0A2H3CAG9</accession>
<name>A0A2H3CAG9_ARMGA</name>
<dbReference type="Proteomes" id="UP000217790">
    <property type="component" value="Unassembled WGS sequence"/>
</dbReference>
<gene>
    <name evidence="1" type="ORF">ARMGADRAFT_1092536</name>
</gene>
<proteinExistence type="predicted"/>
<keyword evidence="2" id="KW-1185">Reference proteome</keyword>
<evidence type="ECO:0000313" key="2">
    <source>
        <dbReference type="Proteomes" id="UP000217790"/>
    </source>
</evidence>
<dbReference type="OrthoDB" id="2987221at2759"/>
<organism evidence="1 2">
    <name type="scientific">Armillaria gallica</name>
    <name type="common">Bulbous honey fungus</name>
    <name type="synonym">Armillaria bulbosa</name>
    <dbReference type="NCBI Taxonomy" id="47427"/>
    <lineage>
        <taxon>Eukaryota</taxon>
        <taxon>Fungi</taxon>
        <taxon>Dikarya</taxon>
        <taxon>Basidiomycota</taxon>
        <taxon>Agaricomycotina</taxon>
        <taxon>Agaricomycetes</taxon>
        <taxon>Agaricomycetidae</taxon>
        <taxon>Agaricales</taxon>
        <taxon>Marasmiineae</taxon>
        <taxon>Physalacriaceae</taxon>
        <taxon>Armillaria</taxon>
    </lineage>
</organism>
<dbReference type="OMA" id="MHWAPLG"/>
<sequence length="125" mass="13817">MVFFNLNAVVDRARFEKVLEDVLPSIRKALRLYDADDSELDLVVYNMYVLGADKNVAAMFSNGGRLWGAMHWAPLGILTKFIQRGSLTANTAPYRVAGAFGTPGSIVVRHPVEVAMHFVTQMSIS</sequence>
<evidence type="ECO:0000313" key="1">
    <source>
        <dbReference type="EMBL" id="PBK80059.1"/>
    </source>
</evidence>
<dbReference type="InParanoid" id="A0A2H3CAG9"/>
<dbReference type="AlphaFoldDB" id="A0A2H3CAG9"/>
<protein>
    <submittedName>
        <fullName evidence="1">Uncharacterized protein</fullName>
    </submittedName>
</protein>